<protein>
    <submittedName>
        <fullName evidence="1">Uncharacterized protein</fullName>
    </submittedName>
</protein>
<comment type="caution">
    <text evidence="1">The sequence shown here is derived from an EMBL/GenBank/DDBJ whole genome shotgun (WGS) entry which is preliminary data.</text>
</comment>
<dbReference type="Proteomes" id="UP001215598">
    <property type="component" value="Unassembled WGS sequence"/>
</dbReference>
<proteinExistence type="predicted"/>
<reference evidence="1" key="1">
    <citation type="submission" date="2023-03" db="EMBL/GenBank/DDBJ databases">
        <title>Massive genome expansion in bonnet fungi (Mycena s.s.) driven by repeated elements and novel gene families across ecological guilds.</title>
        <authorList>
            <consortium name="Lawrence Berkeley National Laboratory"/>
            <person name="Harder C.B."/>
            <person name="Miyauchi S."/>
            <person name="Viragh M."/>
            <person name="Kuo A."/>
            <person name="Thoen E."/>
            <person name="Andreopoulos B."/>
            <person name="Lu D."/>
            <person name="Skrede I."/>
            <person name="Drula E."/>
            <person name="Henrissat B."/>
            <person name="Morin E."/>
            <person name="Kohler A."/>
            <person name="Barry K."/>
            <person name="LaButti K."/>
            <person name="Morin E."/>
            <person name="Salamov A."/>
            <person name="Lipzen A."/>
            <person name="Mereny Z."/>
            <person name="Hegedus B."/>
            <person name="Baldrian P."/>
            <person name="Stursova M."/>
            <person name="Weitz H."/>
            <person name="Taylor A."/>
            <person name="Grigoriev I.V."/>
            <person name="Nagy L.G."/>
            <person name="Martin F."/>
            <person name="Kauserud H."/>
        </authorList>
    </citation>
    <scope>NUCLEOTIDE SEQUENCE</scope>
    <source>
        <strain evidence="1">CBHHK182m</strain>
    </source>
</reference>
<evidence type="ECO:0000313" key="2">
    <source>
        <dbReference type="Proteomes" id="UP001215598"/>
    </source>
</evidence>
<dbReference type="AlphaFoldDB" id="A0AAD7N449"/>
<name>A0AAD7N449_9AGAR</name>
<dbReference type="EMBL" id="JARKIB010000085">
    <property type="protein sequence ID" value="KAJ7744881.1"/>
    <property type="molecule type" value="Genomic_DNA"/>
</dbReference>
<organism evidence="1 2">
    <name type="scientific">Mycena metata</name>
    <dbReference type="NCBI Taxonomy" id="1033252"/>
    <lineage>
        <taxon>Eukaryota</taxon>
        <taxon>Fungi</taxon>
        <taxon>Dikarya</taxon>
        <taxon>Basidiomycota</taxon>
        <taxon>Agaricomycotina</taxon>
        <taxon>Agaricomycetes</taxon>
        <taxon>Agaricomycetidae</taxon>
        <taxon>Agaricales</taxon>
        <taxon>Marasmiineae</taxon>
        <taxon>Mycenaceae</taxon>
        <taxon>Mycena</taxon>
    </lineage>
</organism>
<accession>A0AAD7N449</accession>
<keyword evidence="2" id="KW-1185">Reference proteome</keyword>
<evidence type="ECO:0000313" key="1">
    <source>
        <dbReference type="EMBL" id="KAJ7744881.1"/>
    </source>
</evidence>
<sequence>MPFLTRERTYQSLHSESSLGPKTSIHTLAKPLMKVMYHRAVLDLIQRQRGVPLTPGTMHIYESYLVREYVAKATKRSILGEIYDRALLEGEAPVVADFLVSYDALLDSTDVAIRNWTCWILAALSCHSSTRGAVIAIQPCARLITLLQ</sequence>
<gene>
    <name evidence="1" type="ORF">B0H16DRAFT_1463023</name>
</gene>